<feature type="region of interest" description="Disordered" evidence="1">
    <location>
        <begin position="102"/>
        <end position="147"/>
    </location>
</feature>
<evidence type="ECO:0000313" key="2">
    <source>
        <dbReference type="EMBL" id="KAJ6706456.1"/>
    </source>
</evidence>
<feature type="region of interest" description="Disordered" evidence="1">
    <location>
        <begin position="1"/>
        <end position="84"/>
    </location>
</feature>
<gene>
    <name evidence="2" type="ORF">OIU79_010993</name>
</gene>
<feature type="compositionally biased region" description="Polar residues" evidence="1">
    <location>
        <begin position="318"/>
        <end position="327"/>
    </location>
</feature>
<protein>
    <submittedName>
        <fullName evidence="2">Uncharacterized protein</fullName>
    </submittedName>
</protein>
<evidence type="ECO:0000256" key="1">
    <source>
        <dbReference type="SAM" id="MobiDB-lite"/>
    </source>
</evidence>
<name>A0A9Q0QGZ7_SALPP</name>
<comment type="caution">
    <text evidence="2">The sequence shown here is derived from an EMBL/GenBank/DDBJ whole genome shotgun (WGS) entry which is preliminary data.</text>
</comment>
<evidence type="ECO:0000313" key="3">
    <source>
        <dbReference type="Proteomes" id="UP001151532"/>
    </source>
</evidence>
<keyword evidence="3" id="KW-1185">Reference proteome</keyword>
<feature type="compositionally biased region" description="Basic and acidic residues" evidence="1">
    <location>
        <begin position="1"/>
        <end position="10"/>
    </location>
</feature>
<reference evidence="2" key="1">
    <citation type="submission" date="2022-11" db="EMBL/GenBank/DDBJ databases">
        <authorList>
            <person name="Hyden B.L."/>
            <person name="Feng K."/>
            <person name="Yates T."/>
            <person name="Jawdy S."/>
            <person name="Smart L.B."/>
            <person name="Muchero W."/>
        </authorList>
    </citation>
    <scope>NUCLEOTIDE SEQUENCE</scope>
    <source>
        <tissue evidence="2">Shoot tip</tissue>
    </source>
</reference>
<dbReference type="InterPro" id="IPR036691">
    <property type="entry name" value="Endo/exonu/phosph_ase_sf"/>
</dbReference>
<feature type="region of interest" description="Disordered" evidence="1">
    <location>
        <begin position="308"/>
        <end position="327"/>
    </location>
</feature>
<sequence length="327" mass="36152">MSEGHAKADESQAPGHRPVVPRGKGSQDRTVYPSGKDMLPGNATSTKVGKPSLLAGPSQEPARQTRIQSESSMNSKTEDSHAPIHVSIAKKLDKGKATIKDIESSEEEEITGKGIHPKGTVNTMASFHSQPCDSEEDLEVDSRQVHSDQNDMETSFMAFAKVKKKKGGSWNIRGLNGHNKQKEVREWIFKYQLGMVGLLETKVLAANQKAVEEGLQLQSWSYITNGQQDGRARIMVGWDTKKFQRPVHGSAFYRLTTKLTMVKAHLVDWHRKHRSGLNGRVVKAKDDWSKAQVQLDNDPMSEELKMVERAAAHASPPLSEQGQQPGG</sequence>
<accession>A0A9Q0QGZ7</accession>
<proteinExistence type="predicted"/>
<reference evidence="2" key="2">
    <citation type="journal article" date="2023" name="Int. J. Mol. Sci.">
        <title>De Novo Assembly and Annotation of 11 Diverse Shrub Willow (Salix) Genomes Reveals Novel Gene Organization in Sex-Linked Regions.</title>
        <authorList>
            <person name="Hyden B."/>
            <person name="Feng K."/>
            <person name="Yates T.B."/>
            <person name="Jawdy S."/>
            <person name="Cereghino C."/>
            <person name="Smart L.B."/>
            <person name="Muchero W."/>
        </authorList>
    </citation>
    <scope>NUCLEOTIDE SEQUENCE</scope>
    <source>
        <tissue evidence="2">Shoot tip</tissue>
    </source>
</reference>
<dbReference type="OrthoDB" id="1112214at2759"/>
<dbReference type="AlphaFoldDB" id="A0A9Q0QGZ7"/>
<feature type="compositionally biased region" description="Polar residues" evidence="1">
    <location>
        <begin position="61"/>
        <end position="75"/>
    </location>
</feature>
<dbReference type="Gene3D" id="3.60.10.10">
    <property type="entry name" value="Endonuclease/exonuclease/phosphatase"/>
    <property type="match status" value="1"/>
</dbReference>
<dbReference type="EMBL" id="JAPFFK010000016">
    <property type="protein sequence ID" value="KAJ6706456.1"/>
    <property type="molecule type" value="Genomic_DNA"/>
</dbReference>
<feature type="compositionally biased region" description="Polar residues" evidence="1">
    <location>
        <begin position="120"/>
        <end position="132"/>
    </location>
</feature>
<organism evidence="2 3">
    <name type="scientific">Salix purpurea</name>
    <name type="common">Purple osier willow</name>
    <dbReference type="NCBI Taxonomy" id="77065"/>
    <lineage>
        <taxon>Eukaryota</taxon>
        <taxon>Viridiplantae</taxon>
        <taxon>Streptophyta</taxon>
        <taxon>Embryophyta</taxon>
        <taxon>Tracheophyta</taxon>
        <taxon>Spermatophyta</taxon>
        <taxon>Magnoliopsida</taxon>
        <taxon>eudicotyledons</taxon>
        <taxon>Gunneridae</taxon>
        <taxon>Pentapetalae</taxon>
        <taxon>rosids</taxon>
        <taxon>fabids</taxon>
        <taxon>Malpighiales</taxon>
        <taxon>Salicaceae</taxon>
        <taxon>Saliceae</taxon>
        <taxon>Salix</taxon>
    </lineage>
</organism>
<dbReference type="SUPFAM" id="SSF56219">
    <property type="entry name" value="DNase I-like"/>
    <property type="match status" value="1"/>
</dbReference>
<dbReference type="Proteomes" id="UP001151532">
    <property type="component" value="Chromosome 3"/>
</dbReference>